<gene>
    <name evidence="1" type="ORF">OFLC_LOCUS3702</name>
</gene>
<name>A0A183H890_9BILA</name>
<reference evidence="3" key="1">
    <citation type="submission" date="2016-06" db="UniProtKB">
        <authorList>
            <consortium name="WormBaseParasite"/>
        </authorList>
    </citation>
    <scope>IDENTIFICATION</scope>
</reference>
<keyword evidence="2" id="KW-1185">Reference proteome</keyword>
<protein>
    <submittedName>
        <fullName evidence="1 3">Uncharacterized protein</fullName>
    </submittedName>
</protein>
<reference evidence="1 2" key="2">
    <citation type="submission" date="2018-11" db="EMBL/GenBank/DDBJ databases">
        <authorList>
            <consortium name="Pathogen Informatics"/>
        </authorList>
    </citation>
    <scope>NUCLEOTIDE SEQUENCE [LARGE SCALE GENOMIC DNA]</scope>
</reference>
<accession>A0A183H890</accession>
<dbReference type="Proteomes" id="UP000267606">
    <property type="component" value="Unassembled WGS sequence"/>
</dbReference>
<organism evidence="3">
    <name type="scientific">Onchocerca flexuosa</name>
    <dbReference type="NCBI Taxonomy" id="387005"/>
    <lineage>
        <taxon>Eukaryota</taxon>
        <taxon>Metazoa</taxon>
        <taxon>Ecdysozoa</taxon>
        <taxon>Nematoda</taxon>
        <taxon>Chromadorea</taxon>
        <taxon>Rhabditida</taxon>
        <taxon>Spirurina</taxon>
        <taxon>Spiruromorpha</taxon>
        <taxon>Filarioidea</taxon>
        <taxon>Onchocercidae</taxon>
        <taxon>Onchocerca</taxon>
    </lineage>
</organism>
<sequence length="40" mass="4704">MKTIAELQSSSTSPKYSKYSETELFDTRWKWRCSINCKGL</sequence>
<evidence type="ECO:0000313" key="3">
    <source>
        <dbReference type="WBParaSite" id="OFLC_0000370101-mRNA-1"/>
    </source>
</evidence>
<dbReference type="AlphaFoldDB" id="A0A183H890"/>
<dbReference type="WBParaSite" id="OFLC_0000370101-mRNA-1">
    <property type="protein sequence ID" value="OFLC_0000370101-mRNA-1"/>
    <property type="gene ID" value="OFLC_0000370101"/>
</dbReference>
<evidence type="ECO:0000313" key="2">
    <source>
        <dbReference type="Proteomes" id="UP000267606"/>
    </source>
</evidence>
<proteinExistence type="predicted"/>
<dbReference type="EMBL" id="UZAJ01002569">
    <property type="protein sequence ID" value="VDO37477.1"/>
    <property type="molecule type" value="Genomic_DNA"/>
</dbReference>
<evidence type="ECO:0000313" key="1">
    <source>
        <dbReference type="EMBL" id="VDO37477.1"/>
    </source>
</evidence>